<feature type="domain" description="Penicillin-binding protein dimerisation" evidence="15">
    <location>
        <begin position="35"/>
        <end position="269"/>
    </location>
</feature>
<dbReference type="GO" id="GO:0005886">
    <property type="term" value="C:plasma membrane"/>
    <property type="evidence" value="ECO:0007669"/>
    <property type="project" value="UniProtKB-SubCell"/>
</dbReference>
<comment type="catalytic activity">
    <reaction evidence="13">
        <text>Preferential cleavage: (Ac)2-L-Lys-D-Ala-|-D-Ala. Also transpeptidation of peptidyl-alanyl moieties that are N-acyl substituents of D-alanine.</text>
        <dbReference type="EC" id="3.4.16.4"/>
    </reaction>
</comment>
<dbReference type="InterPro" id="IPR001460">
    <property type="entry name" value="PCN-bd_Tpept"/>
</dbReference>
<dbReference type="InterPro" id="IPR012338">
    <property type="entry name" value="Beta-lactam/transpept-like"/>
</dbReference>
<sequence length="680" mass="77032">MFAFLIVQLGIVQILHGEAAQKEIERTEDTTTANPVPRGKMYDRYGRLLVDNKPLYSITYTPPKNVQPSEKLDLAEKLAQYIDKNTDKVTEWDKKDYWVMQNREEAYSRLTPEEQELSSKEQYYAVIEKVTDEDIKEINENKQVLEILAIKRELDQAPALTPHIIKNQNISEKEYAVVAEHLSELPGINVSTDWEREKVYGETFANFIGGISDHGDGIPREKVDYYLSRQYSRNDRVGESFLEEEYETVLKGQKELIEHVTDQSGKLIDSEVVREGKQGKSLKLTVDIELQEKVDKIIREEMKKIIDKYPRNKYLKDGLVVMSDPKTGEILAISGQRYDHEKHEFTDQSYRVVYDAHRPGSAVKGATVLAGYDSGVINIGSSFYDAPIKISQTPEKSSYITLGHVNDLEAIAKSSNVYMFYVALRMGGDYTNYRYAQNVPSKVKDSDKTLLELRNYFKQFGLGVETGVDLPYEATGYKGDSPNPGLLMDYAIGQYDTFTALQLNQYVSTIANGGYRIQPHLVKGIYNSSSDNGLNSLYKSIEPKVLNQIEMDEKYINRVQEGFRRVFQHPNGTADHVFNSKSYNPAGKTGTAQNEIYAPNAKGEIEKVADVENLTLVGYAPYDDPEVAFSVIVPNVGLESGDGINLQIGSRILDAYFDLKEERQKNGISINNEQENNEND</sequence>
<comment type="caution">
    <text evidence="16">The sequence shown here is derived from an EMBL/GenBank/DDBJ whole genome shotgun (WGS) entry which is preliminary data.</text>
</comment>
<dbReference type="GO" id="GO:0008360">
    <property type="term" value="P:regulation of cell shape"/>
    <property type="evidence" value="ECO:0007669"/>
    <property type="project" value="UniProtKB-KW"/>
</dbReference>
<reference evidence="16 17" key="1">
    <citation type="submission" date="2019-11" db="EMBL/GenBank/DDBJ databases">
        <authorList>
            <person name="Li J."/>
        </authorList>
    </citation>
    <scope>NUCLEOTIDE SEQUENCE [LARGE SCALE GENOMIC DNA]</scope>
    <source>
        <strain evidence="16 17">J4</strain>
    </source>
</reference>
<dbReference type="Pfam" id="PF00905">
    <property type="entry name" value="Transpeptidase"/>
    <property type="match status" value="1"/>
</dbReference>
<evidence type="ECO:0000256" key="11">
    <source>
        <dbReference type="ARBA" id="ARBA00023136"/>
    </source>
</evidence>
<evidence type="ECO:0000259" key="14">
    <source>
        <dbReference type="Pfam" id="PF00905"/>
    </source>
</evidence>
<dbReference type="EMBL" id="WJNH01000005">
    <property type="protein sequence ID" value="MRG86603.1"/>
    <property type="molecule type" value="Genomic_DNA"/>
</dbReference>
<dbReference type="PANTHER" id="PTHR30627:SF2">
    <property type="entry name" value="PEPTIDOGLYCAN D,D-TRANSPEPTIDASE MRDA"/>
    <property type="match status" value="1"/>
</dbReference>
<evidence type="ECO:0000256" key="7">
    <source>
        <dbReference type="ARBA" id="ARBA00022692"/>
    </source>
</evidence>
<comment type="similarity">
    <text evidence="4">Belongs to the transpeptidase family.</text>
</comment>
<dbReference type="InterPro" id="IPR005311">
    <property type="entry name" value="PBP_dimer"/>
</dbReference>
<organism evidence="16 17">
    <name type="scientific">Salinibacillus xinjiangensis</name>
    <dbReference type="NCBI Taxonomy" id="1229268"/>
    <lineage>
        <taxon>Bacteria</taxon>
        <taxon>Bacillati</taxon>
        <taxon>Bacillota</taxon>
        <taxon>Bacilli</taxon>
        <taxon>Bacillales</taxon>
        <taxon>Bacillaceae</taxon>
        <taxon>Salinibacillus</taxon>
    </lineage>
</organism>
<keyword evidence="11" id="KW-0472">Membrane</keyword>
<comment type="pathway">
    <text evidence="3">Cell wall biogenesis; peptidoglycan biosynthesis.</text>
</comment>
<accession>A0A6G1X6H5</accession>
<keyword evidence="12" id="KW-0961">Cell wall biogenesis/degradation</keyword>
<evidence type="ECO:0000256" key="10">
    <source>
        <dbReference type="ARBA" id="ARBA00022989"/>
    </source>
</evidence>
<dbReference type="GO" id="GO:0008658">
    <property type="term" value="F:penicillin binding"/>
    <property type="evidence" value="ECO:0007669"/>
    <property type="project" value="InterPro"/>
</dbReference>
<evidence type="ECO:0000259" key="15">
    <source>
        <dbReference type="Pfam" id="PF03717"/>
    </source>
</evidence>
<keyword evidence="10" id="KW-1133">Transmembrane helix</keyword>
<evidence type="ECO:0000313" key="17">
    <source>
        <dbReference type="Proteomes" id="UP000480185"/>
    </source>
</evidence>
<evidence type="ECO:0000256" key="2">
    <source>
        <dbReference type="ARBA" id="ARBA00004236"/>
    </source>
</evidence>
<dbReference type="Gene3D" id="3.90.1310.10">
    <property type="entry name" value="Penicillin-binding protein 2a (Domain 2)"/>
    <property type="match status" value="1"/>
</dbReference>
<dbReference type="Pfam" id="PF03717">
    <property type="entry name" value="PBP_dimer"/>
    <property type="match status" value="1"/>
</dbReference>
<dbReference type="GO" id="GO:0009002">
    <property type="term" value="F:serine-type D-Ala-D-Ala carboxypeptidase activity"/>
    <property type="evidence" value="ECO:0007669"/>
    <property type="project" value="UniProtKB-EC"/>
</dbReference>
<dbReference type="SUPFAM" id="SSF56601">
    <property type="entry name" value="beta-lactamase/transpeptidase-like"/>
    <property type="match status" value="1"/>
</dbReference>
<dbReference type="PANTHER" id="PTHR30627">
    <property type="entry name" value="PEPTIDOGLYCAN D,D-TRANSPEPTIDASE"/>
    <property type="match status" value="1"/>
</dbReference>
<dbReference type="InterPro" id="IPR050515">
    <property type="entry name" value="Beta-lactam/transpept"/>
</dbReference>
<dbReference type="OrthoDB" id="9770103at2"/>
<dbReference type="SUPFAM" id="SSF56519">
    <property type="entry name" value="Penicillin binding protein dimerisation domain"/>
    <property type="match status" value="1"/>
</dbReference>
<dbReference type="Proteomes" id="UP000480185">
    <property type="component" value="Unassembled WGS sequence"/>
</dbReference>
<dbReference type="Gene3D" id="1.10.10.1230">
    <property type="entry name" value="Penicillin-binding protein, N-terminal non-catalytic domain, head sub-domain"/>
    <property type="match status" value="1"/>
</dbReference>
<evidence type="ECO:0000256" key="3">
    <source>
        <dbReference type="ARBA" id="ARBA00004752"/>
    </source>
</evidence>
<keyword evidence="7" id="KW-0812">Transmembrane</keyword>
<evidence type="ECO:0000256" key="1">
    <source>
        <dbReference type="ARBA" id="ARBA00004167"/>
    </source>
</evidence>
<evidence type="ECO:0000313" key="16">
    <source>
        <dbReference type="EMBL" id="MRG86603.1"/>
    </source>
</evidence>
<dbReference type="GO" id="GO:0009252">
    <property type="term" value="P:peptidoglycan biosynthetic process"/>
    <property type="evidence" value="ECO:0007669"/>
    <property type="project" value="UniProtKB-UniPathway"/>
</dbReference>
<proteinExistence type="inferred from homology"/>
<keyword evidence="8" id="KW-0133">Cell shape</keyword>
<keyword evidence="9" id="KW-0573">Peptidoglycan synthesis</keyword>
<protein>
    <recommendedName>
        <fullName evidence="5">serine-type D-Ala-D-Ala carboxypeptidase</fullName>
        <ecNumber evidence="5">3.4.16.4</ecNumber>
    </recommendedName>
</protein>
<name>A0A6G1X6H5_9BACI</name>
<evidence type="ECO:0000256" key="12">
    <source>
        <dbReference type="ARBA" id="ARBA00023316"/>
    </source>
</evidence>
<dbReference type="EC" id="3.4.16.4" evidence="5"/>
<dbReference type="AlphaFoldDB" id="A0A6G1X6H5"/>
<evidence type="ECO:0000256" key="5">
    <source>
        <dbReference type="ARBA" id="ARBA00012448"/>
    </source>
</evidence>
<evidence type="ECO:0000256" key="8">
    <source>
        <dbReference type="ARBA" id="ARBA00022960"/>
    </source>
</evidence>
<evidence type="ECO:0000256" key="9">
    <source>
        <dbReference type="ARBA" id="ARBA00022984"/>
    </source>
</evidence>
<feature type="domain" description="Penicillin-binding protein transpeptidase" evidence="14">
    <location>
        <begin position="318"/>
        <end position="652"/>
    </location>
</feature>
<dbReference type="Gene3D" id="3.40.710.10">
    <property type="entry name" value="DD-peptidase/beta-lactamase superfamily"/>
    <property type="match status" value="1"/>
</dbReference>
<dbReference type="GO" id="GO:0071555">
    <property type="term" value="P:cell wall organization"/>
    <property type="evidence" value="ECO:0007669"/>
    <property type="project" value="UniProtKB-KW"/>
</dbReference>
<keyword evidence="6" id="KW-1003">Cell membrane</keyword>
<evidence type="ECO:0000256" key="6">
    <source>
        <dbReference type="ARBA" id="ARBA00022475"/>
    </source>
</evidence>
<dbReference type="InterPro" id="IPR036138">
    <property type="entry name" value="PBP_dimer_sf"/>
</dbReference>
<comment type="subcellular location">
    <subcellularLocation>
        <location evidence="2">Cell membrane</location>
    </subcellularLocation>
    <subcellularLocation>
        <location evidence="1">Membrane</location>
        <topology evidence="1">Single-pass membrane protein</topology>
    </subcellularLocation>
</comment>
<evidence type="ECO:0000256" key="13">
    <source>
        <dbReference type="ARBA" id="ARBA00034000"/>
    </source>
</evidence>
<evidence type="ECO:0000256" key="4">
    <source>
        <dbReference type="ARBA" id="ARBA00007171"/>
    </source>
</evidence>
<keyword evidence="17" id="KW-1185">Reference proteome</keyword>
<gene>
    <name evidence="16" type="ORF">GH754_09695</name>
</gene>
<dbReference type="UniPathway" id="UPA00219"/>
<dbReference type="GO" id="GO:0071972">
    <property type="term" value="F:peptidoglycan L,D-transpeptidase activity"/>
    <property type="evidence" value="ECO:0007669"/>
    <property type="project" value="TreeGrafter"/>
</dbReference>